<dbReference type="GO" id="GO:0003779">
    <property type="term" value="F:actin binding"/>
    <property type="evidence" value="ECO:0007669"/>
    <property type="project" value="UniProtKB-KW"/>
</dbReference>
<evidence type="ECO:0000256" key="7">
    <source>
        <dbReference type="ARBA" id="ARBA00022889"/>
    </source>
</evidence>
<accession>L5L440</accession>
<evidence type="ECO:0000256" key="10">
    <source>
        <dbReference type="SAM" id="MobiDB-lite"/>
    </source>
</evidence>
<organism evidence="12 13">
    <name type="scientific">Pteropus alecto</name>
    <name type="common">Black flying fox</name>
    <dbReference type="NCBI Taxonomy" id="9402"/>
    <lineage>
        <taxon>Eukaryota</taxon>
        <taxon>Metazoa</taxon>
        <taxon>Chordata</taxon>
        <taxon>Craniata</taxon>
        <taxon>Vertebrata</taxon>
        <taxon>Euteleostomi</taxon>
        <taxon>Mammalia</taxon>
        <taxon>Eutheria</taxon>
        <taxon>Laurasiatheria</taxon>
        <taxon>Chiroptera</taxon>
        <taxon>Yinpterochiroptera</taxon>
        <taxon>Pteropodoidea</taxon>
        <taxon>Pteropodidae</taxon>
        <taxon>Pteropodinae</taxon>
        <taxon>Pteropus</taxon>
    </lineage>
</organism>
<comment type="subcellular location">
    <subcellularLocation>
        <location evidence="3">Cell junction</location>
        <location evidence="3">Focal adhesion</location>
    </subcellularLocation>
    <subcellularLocation>
        <location evidence="2">Cytoplasm</location>
        <location evidence="2">Cytoskeleton</location>
    </subcellularLocation>
    <subcellularLocation>
        <location evidence="1">Cytoplasm</location>
        <location evidence="1">Myofibril</location>
        <location evidence="1">Sarcomere</location>
        <location evidence="1">Z line</location>
    </subcellularLocation>
</comment>
<protein>
    <submittedName>
        <fullName evidence="12">Alpha-parvin</fullName>
    </submittedName>
</protein>
<dbReference type="STRING" id="9402.L5L440"/>
<evidence type="ECO:0000256" key="9">
    <source>
        <dbReference type="ARBA" id="ARBA00023212"/>
    </source>
</evidence>
<dbReference type="GO" id="GO:0015629">
    <property type="term" value="C:actin cytoskeleton"/>
    <property type="evidence" value="ECO:0007669"/>
    <property type="project" value="TreeGrafter"/>
</dbReference>
<dbReference type="PANTHER" id="PTHR12114">
    <property type="entry name" value="PARVIN"/>
    <property type="match status" value="1"/>
</dbReference>
<dbReference type="InterPro" id="IPR028433">
    <property type="entry name" value="Parvin"/>
</dbReference>
<feature type="domain" description="Calponin-homology (CH)" evidence="11">
    <location>
        <begin position="299"/>
        <end position="406"/>
    </location>
</feature>
<dbReference type="FunFam" id="1.10.418.10:FF:000011">
    <property type="entry name" value="Parvin, beta"/>
    <property type="match status" value="1"/>
</dbReference>
<dbReference type="Gene3D" id="1.10.418.10">
    <property type="entry name" value="Calponin-like domain"/>
    <property type="match status" value="2"/>
</dbReference>
<dbReference type="SUPFAM" id="SSF47576">
    <property type="entry name" value="Calponin-homology domain, CH-domain"/>
    <property type="match status" value="1"/>
</dbReference>
<feature type="compositionally biased region" description="Low complexity" evidence="10">
    <location>
        <begin position="35"/>
        <end position="51"/>
    </location>
</feature>
<evidence type="ECO:0000256" key="4">
    <source>
        <dbReference type="ARBA" id="ARBA00005666"/>
    </source>
</evidence>
<evidence type="ECO:0000313" key="13">
    <source>
        <dbReference type="Proteomes" id="UP000010552"/>
    </source>
</evidence>
<dbReference type="GO" id="GO:0071963">
    <property type="term" value="P:establishment or maintenance of cell polarity regulating cell shape"/>
    <property type="evidence" value="ECO:0007669"/>
    <property type="project" value="TreeGrafter"/>
</dbReference>
<proteinExistence type="inferred from homology"/>
<dbReference type="GO" id="GO:0030018">
    <property type="term" value="C:Z disc"/>
    <property type="evidence" value="ECO:0007669"/>
    <property type="project" value="UniProtKB-SubCell"/>
</dbReference>
<dbReference type="CDD" id="cd21337">
    <property type="entry name" value="CH_PARVA_rpt2"/>
    <property type="match status" value="1"/>
</dbReference>
<evidence type="ECO:0000256" key="3">
    <source>
        <dbReference type="ARBA" id="ARBA00004246"/>
    </source>
</evidence>
<evidence type="ECO:0000313" key="12">
    <source>
        <dbReference type="EMBL" id="ELK18036.1"/>
    </source>
</evidence>
<dbReference type="GO" id="GO:0030036">
    <property type="term" value="P:actin cytoskeleton organization"/>
    <property type="evidence" value="ECO:0007669"/>
    <property type="project" value="InterPro"/>
</dbReference>
<dbReference type="CDD" id="cd21335">
    <property type="entry name" value="CH_PARVA_rpt1"/>
    <property type="match status" value="1"/>
</dbReference>
<feature type="domain" description="Calponin-homology (CH)" evidence="11">
    <location>
        <begin position="456"/>
        <end position="563"/>
    </location>
</feature>
<dbReference type="GO" id="GO:0005925">
    <property type="term" value="C:focal adhesion"/>
    <property type="evidence" value="ECO:0007669"/>
    <property type="project" value="UniProtKB-SubCell"/>
</dbReference>
<keyword evidence="8" id="KW-0009">Actin-binding</keyword>
<gene>
    <name evidence="12" type="ORF">PAL_GLEAN10007476</name>
</gene>
<reference evidence="13" key="1">
    <citation type="journal article" date="2013" name="Science">
        <title>Comparative analysis of bat genomes provides insight into the evolution of flight and immunity.</title>
        <authorList>
            <person name="Zhang G."/>
            <person name="Cowled C."/>
            <person name="Shi Z."/>
            <person name="Huang Z."/>
            <person name="Bishop-Lilly K.A."/>
            <person name="Fang X."/>
            <person name="Wynne J.W."/>
            <person name="Xiong Z."/>
            <person name="Baker M.L."/>
            <person name="Zhao W."/>
            <person name="Tachedjian M."/>
            <person name="Zhu Y."/>
            <person name="Zhou P."/>
            <person name="Jiang X."/>
            <person name="Ng J."/>
            <person name="Yang L."/>
            <person name="Wu L."/>
            <person name="Xiao J."/>
            <person name="Feng Y."/>
            <person name="Chen Y."/>
            <person name="Sun X."/>
            <person name="Zhang Y."/>
            <person name="Marsh G.A."/>
            <person name="Crameri G."/>
            <person name="Broder C.C."/>
            <person name="Frey K.G."/>
            <person name="Wang L.F."/>
            <person name="Wang J."/>
        </authorList>
    </citation>
    <scope>NUCLEOTIDE SEQUENCE [LARGE SCALE GENOMIC DNA]</scope>
</reference>
<dbReference type="GO" id="GO:0060271">
    <property type="term" value="P:cilium assembly"/>
    <property type="evidence" value="ECO:0007669"/>
    <property type="project" value="TreeGrafter"/>
</dbReference>
<dbReference type="eggNOG" id="KOG3631">
    <property type="taxonomic scope" value="Eukaryota"/>
</dbReference>
<keyword evidence="9" id="KW-0206">Cytoskeleton</keyword>
<sequence>MLGIIPLPFGKPQPQSRRVRRVSPAPAPRPDRPAAARSAAMATSPQKSPSVPKSPTPKSPPSRKKDDSFLGKLGGTLARRKKAKEGEYGPAARAAQIGYRGPWGQGSGRAGARRGCLEPRGARRRVRALPGTLWLAGLERPAGHHHLPAGGRLRAALQGPAATDWGHLGLEPGNACSRSRGRLAQGPWRRPARQPGGGVLLSFLKIVLCSGESNLPTHHCLASCRLDLSRVRTRTHILLIAKSPARAPQMSELQEEGMNAINLPLSPIPFELDPEDTMLEENEVRTMVDPNSRSDPKLQELMKVLIDWINDVLVGERIIVKDLAEDLYDGQVLQKLFEKLESEKLNVAEVTQSEIAQKQKLQTVLEKINETLKLPPRSIKWNVDSVHAKSLVAILHLLVALSQYFRAPIRLPDHVSIQVVVVQKREGILQSRQIQEEITERDAFDTLFDHAPDKLNVVKKTLITFVNKHLNKLNLEVTELETQFADGVYLVLLMGLLEGYFVPLHSFFLTPDSFEQKVLNVSFAFELMQDGGLEKPKPRPEDIVNCDLKSTLRVLYNLFTKYRNVE</sequence>
<dbReference type="PROSITE" id="PS50021">
    <property type="entry name" value="CH"/>
    <property type="match status" value="2"/>
</dbReference>
<keyword evidence="6" id="KW-0677">Repeat</keyword>
<feature type="region of interest" description="Disordered" evidence="10">
    <location>
        <begin position="1"/>
        <end position="90"/>
    </location>
</feature>
<dbReference type="AlphaFoldDB" id="L5L440"/>
<dbReference type="EMBL" id="KB030357">
    <property type="protein sequence ID" value="ELK18036.1"/>
    <property type="molecule type" value="Genomic_DNA"/>
</dbReference>
<dbReference type="SMART" id="SM00033">
    <property type="entry name" value="CH"/>
    <property type="match status" value="2"/>
</dbReference>
<name>L5L440_PTEAL</name>
<dbReference type="FunCoup" id="L5L440">
    <property type="interactions" value="1217"/>
</dbReference>
<dbReference type="InterPro" id="IPR001715">
    <property type="entry name" value="CH_dom"/>
</dbReference>
<evidence type="ECO:0000259" key="11">
    <source>
        <dbReference type="PROSITE" id="PS50021"/>
    </source>
</evidence>
<dbReference type="InParanoid" id="L5L440"/>
<keyword evidence="13" id="KW-1185">Reference proteome</keyword>
<dbReference type="PANTHER" id="PTHR12114:SF6">
    <property type="entry name" value="ALPHA-PARVIN"/>
    <property type="match status" value="1"/>
</dbReference>
<evidence type="ECO:0000256" key="8">
    <source>
        <dbReference type="ARBA" id="ARBA00023203"/>
    </source>
</evidence>
<comment type="similarity">
    <text evidence="4">Belongs to the parvin family.</text>
</comment>
<dbReference type="InterPro" id="IPR036872">
    <property type="entry name" value="CH_dom_sf"/>
</dbReference>
<dbReference type="FunFam" id="1.10.418.10:FF:000015">
    <property type="entry name" value="Parvin beta"/>
    <property type="match status" value="1"/>
</dbReference>
<evidence type="ECO:0000256" key="5">
    <source>
        <dbReference type="ARBA" id="ARBA00022490"/>
    </source>
</evidence>
<dbReference type="Proteomes" id="UP000010552">
    <property type="component" value="Unassembled WGS sequence"/>
</dbReference>
<keyword evidence="7" id="KW-0130">Cell adhesion</keyword>
<dbReference type="GO" id="GO:0034446">
    <property type="term" value="P:substrate adhesion-dependent cell spreading"/>
    <property type="evidence" value="ECO:0007669"/>
    <property type="project" value="TreeGrafter"/>
</dbReference>
<evidence type="ECO:0000256" key="1">
    <source>
        <dbReference type="ARBA" id="ARBA00004216"/>
    </source>
</evidence>
<keyword evidence="5" id="KW-0963">Cytoplasm</keyword>
<evidence type="ECO:0000256" key="2">
    <source>
        <dbReference type="ARBA" id="ARBA00004245"/>
    </source>
</evidence>
<evidence type="ECO:0000256" key="6">
    <source>
        <dbReference type="ARBA" id="ARBA00022737"/>
    </source>
</evidence>
<dbReference type="Pfam" id="PF00307">
    <property type="entry name" value="CH"/>
    <property type="match status" value="2"/>
</dbReference>